<dbReference type="GO" id="GO:0016811">
    <property type="term" value="F:hydrolase activity, acting on carbon-nitrogen (but not peptide) bonds, in linear amides"/>
    <property type="evidence" value="ECO:0007669"/>
    <property type="project" value="TreeGrafter"/>
</dbReference>
<gene>
    <name evidence="1" type="ORF">SAMEA3906486_03152</name>
</gene>
<dbReference type="InterPro" id="IPR024078">
    <property type="entry name" value="LmbE-like_dom_sf"/>
</dbReference>
<evidence type="ECO:0000313" key="1">
    <source>
        <dbReference type="EMBL" id="SAI70534.1"/>
    </source>
</evidence>
<dbReference type="STRING" id="288768.SAMEA3906486_03152"/>
<dbReference type="Pfam" id="PF02585">
    <property type="entry name" value="PIG-L"/>
    <property type="match status" value="1"/>
</dbReference>
<dbReference type="Proteomes" id="UP000076848">
    <property type="component" value="Unassembled WGS sequence"/>
</dbReference>
<dbReference type="PANTHER" id="PTHR12993">
    <property type="entry name" value="N-ACETYLGLUCOSAMINYL-PHOSPHATIDYLINOSITOL DE-N-ACETYLASE-RELATED"/>
    <property type="match status" value="1"/>
</dbReference>
<sequence>MDAVMPRLIFGEGTAESRWQAWMHSHPVTLADAAALLQDSRTVHVVAPHPDDEILGCAGLLRLWHALGAAIHVLAVTDGEASHPGSRQWSPSQLAAVRARESEQALAALNVPVTRTRLSLPDGGVAAREQELVERLSQRLSPGDLLIAPWRLDGHPDHEAAGRASREAARAKACRCFEAPIWGWHWADPEDGSFPWQRAVAVRLGEDDLRAKHRAVAQFRSQLEPDPSTGNAPILPGFALARVLRCFEVLLR</sequence>
<reference evidence="1 2" key="1">
    <citation type="submission" date="2016-04" db="EMBL/GenBank/DDBJ databases">
        <authorList>
            <consortium name="Pathogen Informatics"/>
        </authorList>
    </citation>
    <scope>NUCLEOTIDE SEQUENCE [LARGE SCALE GENOMIC DNA]</scope>
    <source>
        <strain evidence="1 2">H050680373</strain>
    </source>
</reference>
<proteinExistence type="predicted"/>
<dbReference type="InterPro" id="IPR003737">
    <property type="entry name" value="GlcNAc_PI_deacetylase-related"/>
</dbReference>
<dbReference type="EMBL" id="FKIF01000006">
    <property type="protein sequence ID" value="SAI70534.1"/>
    <property type="molecule type" value="Genomic_DNA"/>
</dbReference>
<evidence type="ECO:0000313" key="2">
    <source>
        <dbReference type="Proteomes" id="UP000076848"/>
    </source>
</evidence>
<protein>
    <submittedName>
        <fullName evidence="1">Uncharacterized proteins, LmbE homologs</fullName>
    </submittedName>
</protein>
<name>A0A157SJQ6_9BORD</name>
<accession>A0A157SJQ6</accession>
<dbReference type="AlphaFoldDB" id="A0A157SJQ6"/>
<keyword evidence="2" id="KW-1185">Reference proteome</keyword>
<dbReference type="OrthoDB" id="9816564at2"/>
<organism evidence="1 2">
    <name type="scientific">Bordetella ansorpii</name>
    <dbReference type="NCBI Taxonomy" id="288768"/>
    <lineage>
        <taxon>Bacteria</taxon>
        <taxon>Pseudomonadati</taxon>
        <taxon>Pseudomonadota</taxon>
        <taxon>Betaproteobacteria</taxon>
        <taxon>Burkholderiales</taxon>
        <taxon>Alcaligenaceae</taxon>
        <taxon>Bordetella</taxon>
    </lineage>
</organism>
<dbReference type="SUPFAM" id="SSF102588">
    <property type="entry name" value="LmbE-like"/>
    <property type="match status" value="1"/>
</dbReference>
<dbReference type="Gene3D" id="3.40.50.10320">
    <property type="entry name" value="LmbE-like"/>
    <property type="match status" value="1"/>
</dbReference>
<dbReference type="PANTHER" id="PTHR12993:SF29">
    <property type="entry name" value="BLR3841 PROTEIN"/>
    <property type="match status" value="1"/>
</dbReference>